<reference evidence="1" key="1">
    <citation type="submission" date="2018-02" db="EMBL/GenBank/DDBJ databases">
        <title>Rhizophora mucronata_Transcriptome.</title>
        <authorList>
            <person name="Meera S.P."/>
            <person name="Sreeshan A."/>
            <person name="Augustine A."/>
        </authorList>
    </citation>
    <scope>NUCLEOTIDE SEQUENCE</scope>
    <source>
        <tissue evidence="1">Leaf</tissue>
    </source>
</reference>
<evidence type="ECO:0000313" key="1">
    <source>
        <dbReference type="EMBL" id="MBX59108.1"/>
    </source>
</evidence>
<dbReference type="EMBL" id="GGEC01078624">
    <property type="protein sequence ID" value="MBX59108.1"/>
    <property type="molecule type" value="Transcribed_RNA"/>
</dbReference>
<proteinExistence type="predicted"/>
<name>A0A2P2PWJ0_RHIMU</name>
<protein>
    <submittedName>
        <fullName evidence="1">Uncharacterized protein</fullName>
    </submittedName>
</protein>
<dbReference type="AlphaFoldDB" id="A0A2P2PWJ0"/>
<organism evidence="1">
    <name type="scientific">Rhizophora mucronata</name>
    <name type="common">Asiatic mangrove</name>
    <dbReference type="NCBI Taxonomy" id="61149"/>
    <lineage>
        <taxon>Eukaryota</taxon>
        <taxon>Viridiplantae</taxon>
        <taxon>Streptophyta</taxon>
        <taxon>Embryophyta</taxon>
        <taxon>Tracheophyta</taxon>
        <taxon>Spermatophyta</taxon>
        <taxon>Magnoliopsida</taxon>
        <taxon>eudicotyledons</taxon>
        <taxon>Gunneridae</taxon>
        <taxon>Pentapetalae</taxon>
        <taxon>rosids</taxon>
        <taxon>fabids</taxon>
        <taxon>Malpighiales</taxon>
        <taxon>Rhizophoraceae</taxon>
        <taxon>Rhizophora</taxon>
    </lineage>
</organism>
<sequence length="56" mass="6540">MHLHNHHYLSHIVPISFCSLVLKSSQELKVASSKGSWSRSQLFKKRKKTIFHILPK</sequence>
<accession>A0A2P2PWJ0</accession>